<keyword evidence="3" id="KW-1185">Reference proteome</keyword>
<dbReference type="STRING" id="1792845.BC343_13510"/>
<dbReference type="PANTHER" id="PTHR35807:SF1">
    <property type="entry name" value="TRANSCRIPTIONAL REGULATOR REDD"/>
    <property type="match status" value="1"/>
</dbReference>
<dbReference type="InterPro" id="IPR051677">
    <property type="entry name" value="AfsR-DnrI-RedD_regulator"/>
</dbReference>
<dbReference type="EMBL" id="MBTF01000035">
    <property type="protein sequence ID" value="OOQ57796.1"/>
    <property type="molecule type" value="Genomic_DNA"/>
</dbReference>
<accession>A0A1S9P9Y3</accession>
<dbReference type="Proteomes" id="UP000189739">
    <property type="component" value="Unassembled WGS sequence"/>
</dbReference>
<dbReference type="GO" id="GO:0006355">
    <property type="term" value="P:regulation of DNA-templated transcription"/>
    <property type="evidence" value="ECO:0007669"/>
    <property type="project" value="TreeGrafter"/>
</dbReference>
<dbReference type="SUPFAM" id="SSF49899">
    <property type="entry name" value="Concanavalin A-like lectins/glucanases"/>
    <property type="match status" value="1"/>
</dbReference>
<dbReference type="PANTHER" id="PTHR35807">
    <property type="entry name" value="TRANSCRIPTIONAL REGULATOR REDD-RELATED"/>
    <property type="match status" value="1"/>
</dbReference>
<name>A0A1S9P9Y3_9SPHI</name>
<dbReference type="GO" id="GO:0003677">
    <property type="term" value="F:DNA binding"/>
    <property type="evidence" value="ECO:0007669"/>
    <property type="project" value="TreeGrafter"/>
</dbReference>
<dbReference type="GO" id="GO:0004553">
    <property type="term" value="F:hydrolase activity, hydrolyzing O-glycosyl compounds"/>
    <property type="evidence" value="ECO:0007669"/>
    <property type="project" value="UniProtKB-ARBA"/>
</dbReference>
<comment type="caution">
    <text evidence="2">The sequence shown here is derived from an EMBL/GenBank/DDBJ whole genome shotgun (WGS) entry which is preliminary data.</text>
</comment>
<keyword evidence="1" id="KW-0472">Membrane</keyword>
<sequence length="866" mass="98392">MRKAYLKRSILIFLFQIIYHCHGYAQNYGLGFFSHEVQQDKRTSIDLSPGRDLCLSDNFSLSFELSFEPGRAVYFGYVVRIIENGRRNYDLVYNTAKDQFNIIAGDSLCGINFTISRTKLYNQWNKIVISFNGENGVSVSNDGKKYTQRTLHPGKNSCYKILFGANQSEQFSTTDIPPMKIRNIEIFKKGVPEYHWPLEEVEGTTALDILKGAKAVAKNPSWKTALHAKWQKGSPVTVNGMASVCFDRERELLYLVAEDTLYTYAANDVIWKKAVTKNKINLNQGSRSVFNPVDGRLYSYFQGKDTAAVVKFDEVAGRWKGNFEPGDVTGYWHANSMFSAADTSLYLFGGYGYLRYKNSINRYHFNTGKWSSIKAKGDFFTPRYLAGAGATPLGDTAYILGGYGNSSGQQIINPGNLYDMMRFTVRDRTFKKLYELKINREDFALANSLIIDGQNYYGLIYPRHKYNSSLQLISGSLKSPSFQALGSQIPFLFHDVHSFADLYYCKKSKKFVAVTLLRTEDNRTIVNVFTLLGPPYVAPVQKVAEHKLNSWYYLAAIAGLISVAALFLLLRIRNKKAGRGQEASLTEPAGAAIDEVGEAVTGAQQSKPVQTSNYDPPAVKNAILLFGDMQVFDASGCNITKLFTPLMKELFLLILLHSVKLGRGVSSDKLNEMFWFDKTEKSARNNRSVAIVKLKSLLEKLEYCTLSKDSGYWMIDIDHRHFYVDYHSYLNMINNRKKMNDADIIHLSGIVQRGNFLSNSEYEWLDKFKSDIANDIINTYQYYLQMPAHNSDPEFLINIANRILHIDPVNEEALSLKCCSFVALGKHSLAKSTFEDFLKAYKHMYDRTFDKDFHSVLENSSHLKKY</sequence>
<dbReference type="InterPro" id="IPR015915">
    <property type="entry name" value="Kelch-typ_b-propeller"/>
</dbReference>
<keyword evidence="1" id="KW-1133">Transmembrane helix</keyword>
<dbReference type="OrthoDB" id="1110630at2"/>
<keyword evidence="1" id="KW-0812">Transmembrane</keyword>
<reference evidence="2 3" key="1">
    <citation type="submission" date="2016-07" db="EMBL/GenBank/DDBJ databases">
        <title>Genomic analysis of zinc-resistant bacterium Mucilaginibacter pedocola TBZ30.</title>
        <authorList>
            <person name="Huang J."/>
            <person name="Tang J."/>
        </authorList>
    </citation>
    <scope>NUCLEOTIDE SEQUENCE [LARGE SCALE GENOMIC DNA]</scope>
    <source>
        <strain evidence="2 3">TBZ30</strain>
    </source>
</reference>
<gene>
    <name evidence="2" type="ORF">BC343_13510</name>
</gene>
<dbReference type="InterPro" id="IPR013320">
    <property type="entry name" value="ConA-like_dom_sf"/>
</dbReference>
<evidence type="ECO:0000256" key="1">
    <source>
        <dbReference type="SAM" id="Phobius"/>
    </source>
</evidence>
<proteinExistence type="predicted"/>
<dbReference type="AlphaFoldDB" id="A0A1S9P9Y3"/>
<protein>
    <recommendedName>
        <fullName evidence="4">Galactose oxidase</fullName>
    </recommendedName>
</protein>
<dbReference type="SUPFAM" id="SSF50965">
    <property type="entry name" value="Galactose oxidase, central domain"/>
    <property type="match status" value="1"/>
</dbReference>
<organism evidence="2 3">
    <name type="scientific">Mucilaginibacter pedocola</name>
    <dbReference type="NCBI Taxonomy" id="1792845"/>
    <lineage>
        <taxon>Bacteria</taxon>
        <taxon>Pseudomonadati</taxon>
        <taxon>Bacteroidota</taxon>
        <taxon>Sphingobacteriia</taxon>
        <taxon>Sphingobacteriales</taxon>
        <taxon>Sphingobacteriaceae</taxon>
        <taxon>Mucilaginibacter</taxon>
    </lineage>
</organism>
<dbReference type="Gene3D" id="2.120.10.80">
    <property type="entry name" value="Kelch-type beta propeller"/>
    <property type="match status" value="1"/>
</dbReference>
<feature type="transmembrane region" description="Helical" evidence="1">
    <location>
        <begin position="551"/>
        <end position="570"/>
    </location>
</feature>
<evidence type="ECO:0000313" key="2">
    <source>
        <dbReference type="EMBL" id="OOQ57796.1"/>
    </source>
</evidence>
<dbReference type="InterPro" id="IPR011043">
    <property type="entry name" value="Gal_Oxase/kelch_b-propeller"/>
</dbReference>
<dbReference type="GO" id="GO:0005975">
    <property type="term" value="P:carbohydrate metabolic process"/>
    <property type="evidence" value="ECO:0007669"/>
    <property type="project" value="UniProtKB-ARBA"/>
</dbReference>
<evidence type="ECO:0000313" key="3">
    <source>
        <dbReference type="Proteomes" id="UP000189739"/>
    </source>
</evidence>
<evidence type="ECO:0008006" key="4">
    <source>
        <dbReference type="Google" id="ProtNLM"/>
    </source>
</evidence>